<dbReference type="GO" id="GO:0005524">
    <property type="term" value="F:ATP binding"/>
    <property type="evidence" value="ECO:0007669"/>
    <property type="project" value="UniProtKB-KW"/>
</dbReference>
<evidence type="ECO:0000313" key="5">
    <source>
        <dbReference type="Proteomes" id="UP000554766"/>
    </source>
</evidence>
<feature type="domain" description="AAA+ ATPase" evidence="3">
    <location>
        <begin position="3"/>
        <end position="147"/>
    </location>
</feature>
<comment type="caution">
    <text evidence="4">The sequence shown here is derived from an EMBL/GenBank/DDBJ whole genome shotgun (WGS) entry which is preliminary data.</text>
</comment>
<protein>
    <submittedName>
        <fullName evidence="4">AAA family ATPase</fullName>
    </submittedName>
</protein>
<sequence>MKLRGVTLVYGPPGAGKTTFAAHYVYHNYDKVFWVSAFEDEATFRSNMSALGYNFGEGLVYWEAPLADPEPFFDTLVNSVIKERPGVLVIDSITEFLGSGNIDIIHNVVYRVIKQSGIDVIVTAEKEVAEKVAYVADNVIELVYDVRPYGAYREMVVRKIRGGRAGYAVPYIIAEGLGFVLFKTEPSEAKPTEPIETGTCLDIATGGLYIGVLHAVVGHMGSGKTWLMLKAANSLAQRGKKVAFISIMAGGQVYAGKFGVPAVGVDPNLEELLTHLYKMTGEKYDAVFIRGLELMKTMYGKESLYVFLKVLHNIAKRGTAFVISLRSVEDFDMFFDVIIETKRGVINAARAPGGQVGVDVQC</sequence>
<keyword evidence="5" id="KW-1185">Reference proteome</keyword>
<dbReference type="AlphaFoldDB" id="A0A7L4P637"/>
<organism evidence="4 5">
    <name type="scientific">Pyrobaculum arsenaticum</name>
    <dbReference type="NCBI Taxonomy" id="121277"/>
    <lineage>
        <taxon>Archaea</taxon>
        <taxon>Thermoproteota</taxon>
        <taxon>Thermoprotei</taxon>
        <taxon>Thermoproteales</taxon>
        <taxon>Thermoproteaceae</taxon>
        <taxon>Pyrobaculum</taxon>
    </lineage>
</organism>
<accession>A0A7L4P637</accession>
<dbReference type="SMART" id="SM00382">
    <property type="entry name" value="AAA"/>
    <property type="match status" value="2"/>
</dbReference>
<evidence type="ECO:0000256" key="2">
    <source>
        <dbReference type="ARBA" id="ARBA00022840"/>
    </source>
</evidence>
<dbReference type="Proteomes" id="UP000554766">
    <property type="component" value="Unassembled WGS sequence"/>
</dbReference>
<dbReference type="PANTHER" id="PTHR43637:SF2">
    <property type="entry name" value="PROTEIN GVPD 1"/>
    <property type="match status" value="1"/>
</dbReference>
<dbReference type="PANTHER" id="PTHR43637">
    <property type="entry name" value="UPF0273 PROTEIN TM_0370"/>
    <property type="match status" value="1"/>
</dbReference>
<dbReference type="InterPro" id="IPR003593">
    <property type="entry name" value="AAA+_ATPase"/>
</dbReference>
<dbReference type="Pfam" id="PF13481">
    <property type="entry name" value="AAA_25"/>
    <property type="match status" value="1"/>
</dbReference>
<dbReference type="Gene3D" id="3.40.50.300">
    <property type="entry name" value="P-loop containing nucleotide triphosphate hydrolases"/>
    <property type="match status" value="2"/>
</dbReference>
<proteinExistence type="predicted"/>
<evidence type="ECO:0000256" key="1">
    <source>
        <dbReference type="ARBA" id="ARBA00022741"/>
    </source>
</evidence>
<keyword evidence="1" id="KW-0547">Nucleotide-binding</keyword>
<dbReference type="RefSeq" id="WP_011900347.1">
    <property type="nucleotide sequence ID" value="NZ_JAAVJF010000001.1"/>
</dbReference>
<name>A0A7L4P637_9CREN</name>
<dbReference type="SUPFAM" id="SSF52540">
    <property type="entry name" value="P-loop containing nucleoside triphosphate hydrolases"/>
    <property type="match status" value="2"/>
</dbReference>
<feature type="domain" description="AAA+ ATPase" evidence="3">
    <location>
        <begin position="210"/>
        <end position="345"/>
    </location>
</feature>
<dbReference type="InterPro" id="IPR027417">
    <property type="entry name" value="P-loop_NTPase"/>
</dbReference>
<dbReference type="EMBL" id="JAAVJF010000001">
    <property type="protein sequence ID" value="NYR14619.1"/>
    <property type="molecule type" value="Genomic_DNA"/>
</dbReference>
<dbReference type="GeneID" id="5056250"/>
<keyword evidence="2" id="KW-0067">ATP-binding</keyword>
<evidence type="ECO:0000259" key="3">
    <source>
        <dbReference type="SMART" id="SM00382"/>
    </source>
</evidence>
<gene>
    <name evidence="4" type="ORF">HC235_01265</name>
</gene>
<reference evidence="4 5" key="1">
    <citation type="journal article" date="2020" name="Nat. Commun.">
        <title>The structures of two archaeal type IV pili illuminate evolutionary relationships.</title>
        <authorList>
            <person name="Wang F."/>
            <person name="Baquero D.P."/>
            <person name="Su Z."/>
            <person name="Beltran L.C."/>
            <person name="Prangishvili D."/>
            <person name="Krupovic M."/>
            <person name="Egelman E.H."/>
        </authorList>
    </citation>
    <scope>NUCLEOTIDE SEQUENCE [LARGE SCALE GENOMIC DNA]</scope>
    <source>
        <strain evidence="4 5">2GA</strain>
    </source>
</reference>
<dbReference type="OMA" id="RISKAEC"/>
<evidence type="ECO:0000313" key="4">
    <source>
        <dbReference type="EMBL" id="NYR14619.1"/>
    </source>
</evidence>